<protein>
    <submittedName>
        <fullName evidence="2">Uncharacterized protein</fullName>
    </submittedName>
</protein>
<organism evidence="2 3">
    <name type="scientific">Pleomassaria siparia CBS 279.74</name>
    <dbReference type="NCBI Taxonomy" id="1314801"/>
    <lineage>
        <taxon>Eukaryota</taxon>
        <taxon>Fungi</taxon>
        <taxon>Dikarya</taxon>
        <taxon>Ascomycota</taxon>
        <taxon>Pezizomycotina</taxon>
        <taxon>Dothideomycetes</taxon>
        <taxon>Pleosporomycetidae</taxon>
        <taxon>Pleosporales</taxon>
        <taxon>Pleomassariaceae</taxon>
        <taxon>Pleomassaria</taxon>
    </lineage>
</organism>
<sequence>MMHAFVSRCAHHLSPLFSPSCLCARPASAPAHPPADLYPSFSSSAPAPKHFADSRPLTRNSPSSP</sequence>
<evidence type="ECO:0000313" key="3">
    <source>
        <dbReference type="Proteomes" id="UP000799428"/>
    </source>
</evidence>
<reference evidence="2" key="1">
    <citation type="journal article" date="2020" name="Stud. Mycol.">
        <title>101 Dothideomycetes genomes: a test case for predicting lifestyles and emergence of pathogens.</title>
        <authorList>
            <person name="Haridas S."/>
            <person name="Albert R."/>
            <person name="Binder M."/>
            <person name="Bloem J."/>
            <person name="Labutti K."/>
            <person name="Salamov A."/>
            <person name="Andreopoulos B."/>
            <person name="Baker S."/>
            <person name="Barry K."/>
            <person name="Bills G."/>
            <person name="Bluhm B."/>
            <person name="Cannon C."/>
            <person name="Castanera R."/>
            <person name="Culley D."/>
            <person name="Daum C."/>
            <person name="Ezra D."/>
            <person name="Gonzalez J."/>
            <person name="Henrissat B."/>
            <person name="Kuo A."/>
            <person name="Liang C."/>
            <person name="Lipzen A."/>
            <person name="Lutzoni F."/>
            <person name="Magnuson J."/>
            <person name="Mondo S."/>
            <person name="Nolan M."/>
            <person name="Ohm R."/>
            <person name="Pangilinan J."/>
            <person name="Park H.-J."/>
            <person name="Ramirez L."/>
            <person name="Alfaro M."/>
            <person name="Sun H."/>
            <person name="Tritt A."/>
            <person name="Yoshinaga Y."/>
            <person name="Zwiers L.-H."/>
            <person name="Turgeon B."/>
            <person name="Goodwin S."/>
            <person name="Spatafora J."/>
            <person name="Crous P."/>
            <person name="Grigoriev I."/>
        </authorList>
    </citation>
    <scope>NUCLEOTIDE SEQUENCE</scope>
    <source>
        <strain evidence="2">CBS 279.74</strain>
    </source>
</reference>
<name>A0A6G1KTI4_9PLEO</name>
<feature type="region of interest" description="Disordered" evidence="1">
    <location>
        <begin position="38"/>
        <end position="65"/>
    </location>
</feature>
<evidence type="ECO:0000256" key="1">
    <source>
        <dbReference type="SAM" id="MobiDB-lite"/>
    </source>
</evidence>
<accession>A0A6G1KTI4</accession>
<gene>
    <name evidence="2" type="ORF">K504DRAFT_32866</name>
</gene>
<evidence type="ECO:0000313" key="2">
    <source>
        <dbReference type="EMBL" id="KAF2715701.1"/>
    </source>
</evidence>
<keyword evidence="3" id="KW-1185">Reference proteome</keyword>
<dbReference type="EMBL" id="MU005764">
    <property type="protein sequence ID" value="KAF2715701.1"/>
    <property type="molecule type" value="Genomic_DNA"/>
</dbReference>
<proteinExistence type="predicted"/>
<dbReference type="Proteomes" id="UP000799428">
    <property type="component" value="Unassembled WGS sequence"/>
</dbReference>
<dbReference type="AlphaFoldDB" id="A0A6G1KTI4"/>